<evidence type="ECO:0000256" key="2">
    <source>
        <dbReference type="ARBA" id="ARBA00023295"/>
    </source>
</evidence>
<organism evidence="4 5">
    <name type="scientific">Bacillus suaedaesalsae</name>
    <dbReference type="NCBI Taxonomy" id="2810349"/>
    <lineage>
        <taxon>Bacteria</taxon>
        <taxon>Bacillati</taxon>
        <taxon>Bacillota</taxon>
        <taxon>Bacilli</taxon>
        <taxon>Bacillales</taxon>
        <taxon>Bacillaceae</taxon>
        <taxon>Bacillus</taxon>
    </lineage>
</organism>
<dbReference type="InterPro" id="IPR001910">
    <property type="entry name" value="Inosine/uridine_hydrolase_dom"/>
</dbReference>
<dbReference type="Gene3D" id="3.90.245.10">
    <property type="entry name" value="Ribonucleoside hydrolase-like"/>
    <property type="match status" value="1"/>
</dbReference>
<keyword evidence="5" id="KW-1185">Reference proteome</keyword>
<dbReference type="InterPro" id="IPR023186">
    <property type="entry name" value="IUNH"/>
</dbReference>
<proteinExistence type="predicted"/>
<name>A0ABS2DF07_9BACI</name>
<dbReference type="InterPro" id="IPR036452">
    <property type="entry name" value="Ribo_hydro-like"/>
</dbReference>
<dbReference type="EMBL" id="JAFELM010000018">
    <property type="protein sequence ID" value="MBM6617048.1"/>
    <property type="molecule type" value="Genomic_DNA"/>
</dbReference>
<dbReference type="Proteomes" id="UP001518925">
    <property type="component" value="Unassembled WGS sequence"/>
</dbReference>
<evidence type="ECO:0000259" key="3">
    <source>
        <dbReference type="Pfam" id="PF01156"/>
    </source>
</evidence>
<evidence type="ECO:0000313" key="4">
    <source>
        <dbReference type="EMBL" id="MBM6617048.1"/>
    </source>
</evidence>
<keyword evidence="2" id="KW-0326">Glycosidase</keyword>
<evidence type="ECO:0000256" key="1">
    <source>
        <dbReference type="ARBA" id="ARBA00022801"/>
    </source>
</evidence>
<protein>
    <submittedName>
        <fullName evidence="4">Nucleoside hydrolase</fullName>
    </submittedName>
</protein>
<dbReference type="PANTHER" id="PTHR12304:SF4">
    <property type="entry name" value="URIDINE NUCLEOSIDASE"/>
    <property type="match status" value="1"/>
</dbReference>
<evidence type="ECO:0000313" key="5">
    <source>
        <dbReference type="Proteomes" id="UP001518925"/>
    </source>
</evidence>
<dbReference type="PANTHER" id="PTHR12304">
    <property type="entry name" value="INOSINE-URIDINE PREFERRING NUCLEOSIDE HYDROLASE"/>
    <property type="match status" value="1"/>
</dbReference>
<keyword evidence="1 4" id="KW-0378">Hydrolase</keyword>
<feature type="domain" description="Inosine/uridine-preferring nucleoside hydrolase" evidence="3">
    <location>
        <begin position="4"/>
        <end position="302"/>
    </location>
</feature>
<sequence length="316" mass="34970">MKKVLLFSDPGIDDSLAIMYALLHPQIQLVGVVTGYGNVTKEQATQNAAYLFDLANVKNIPIIGGAQGPLSGEIVPFYPEIHGQEGLGPIQPPEEYKVNLLNFDEVYQIIDEYENELIIASVGRLTDLAVAFILGGDYMSKVKAIYTMGGAFLVPGNVTAVAEANFHGDPIAADFVVEKARNLTILPLNVTNKAIMTPEMADYLDESNHTPFKKLIKPIFEYYYEAYKKNVPGIPGTPLHDVVTFSAIVNPTFFKYLKRRVRVVTSGQVAGQSIADFRVKPDPEPEETQDQIAIEMDYKAFINDFLSIMTRENSIT</sequence>
<dbReference type="SUPFAM" id="SSF53590">
    <property type="entry name" value="Nucleoside hydrolase"/>
    <property type="match status" value="1"/>
</dbReference>
<accession>A0ABS2DF07</accession>
<reference evidence="4 5" key="1">
    <citation type="submission" date="2021-02" db="EMBL/GenBank/DDBJ databases">
        <title>Bacillus sp. RD4P76, an endophyte from a halophyte.</title>
        <authorList>
            <person name="Sun J.-Q."/>
        </authorList>
    </citation>
    <scope>NUCLEOTIDE SEQUENCE [LARGE SCALE GENOMIC DNA]</scope>
    <source>
        <strain evidence="4 5">RD4P76</strain>
    </source>
</reference>
<dbReference type="Pfam" id="PF01156">
    <property type="entry name" value="IU_nuc_hydro"/>
    <property type="match status" value="1"/>
</dbReference>
<gene>
    <name evidence="4" type="ORF">JR050_05100</name>
</gene>
<dbReference type="CDD" id="cd00455">
    <property type="entry name" value="nuc_hydro"/>
    <property type="match status" value="1"/>
</dbReference>
<comment type="caution">
    <text evidence="4">The sequence shown here is derived from an EMBL/GenBank/DDBJ whole genome shotgun (WGS) entry which is preliminary data.</text>
</comment>
<dbReference type="GO" id="GO:0016787">
    <property type="term" value="F:hydrolase activity"/>
    <property type="evidence" value="ECO:0007669"/>
    <property type="project" value="UniProtKB-KW"/>
</dbReference>
<dbReference type="RefSeq" id="WP_204202429.1">
    <property type="nucleotide sequence ID" value="NZ_JAFELM010000018.1"/>
</dbReference>